<proteinExistence type="predicted"/>
<keyword evidence="4" id="KW-1185">Reference proteome</keyword>
<evidence type="ECO:0000313" key="4">
    <source>
        <dbReference type="Proteomes" id="UP001142055"/>
    </source>
</evidence>
<evidence type="ECO:0000313" key="3">
    <source>
        <dbReference type="EMBL" id="KAJ6225187.1"/>
    </source>
</evidence>
<evidence type="ECO:0000256" key="1">
    <source>
        <dbReference type="SAM" id="MobiDB-lite"/>
    </source>
</evidence>
<dbReference type="EMBL" id="JAPWDV010000001">
    <property type="protein sequence ID" value="KAJ6225187.1"/>
    <property type="molecule type" value="Genomic_DNA"/>
</dbReference>
<organism evidence="3 4">
    <name type="scientific">Blomia tropicalis</name>
    <name type="common">Mite</name>
    <dbReference type="NCBI Taxonomy" id="40697"/>
    <lineage>
        <taxon>Eukaryota</taxon>
        <taxon>Metazoa</taxon>
        <taxon>Ecdysozoa</taxon>
        <taxon>Arthropoda</taxon>
        <taxon>Chelicerata</taxon>
        <taxon>Arachnida</taxon>
        <taxon>Acari</taxon>
        <taxon>Acariformes</taxon>
        <taxon>Sarcoptiformes</taxon>
        <taxon>Astigmata</taxon>
        <taxon>Glycyphagoidea</taxon>
        <taxon>Echimyopodidae</taxon>
        <taxon>Blomia</taxon>
    </lineage>
</organism>
<evidence type="ECO:0000256" key="2">
    <source>
        <dbReference type="SAM" id="Phobius"/>
    </source>
</evidence>
<feature type="transmembrane region" description="Helical" evidence="2">
    <location>
        <begin position="196"/>
        <end position="219"/>
    </location>
</feature>
<sequence length="260" mass="29744">MERLMQLNHDDPTSLEYGHDFLPSINVRLFTSIEQIFLMSSNNPLFMLTAATYEHYGDCLYMAISIKQSKVFQSKAWHHSRYVVMKATINRKGLITDSVVVAELNEPIIGMIDHNGELFLLTNQTFSVRRLVNNSLTDFNQTMKQFLFDSEPLIDPIREPLIDRTFADLIPNIDRRFFPHFGKQIVFMESPLLQGFTFFAIISGLLILLVLIIIADGYIMMNISKKSFKSQIDWSSPSKTTTTTLSSKNSKTNVNSKTTV</sequence>
<name>A0A9Q0MGE7_BLOTA</name>
<comment type="caution">
    <text evidence="3">The sequence shown here is derived from an EMBL/GenBank/DDBJ whole genome shotgun (WGS) entry which is preliminary data.</text>
</comment>
<feature type="region of interest" description="Disordered" evidence="1">
    <location>
        <begin position="234"/>
        <end position="260"/>
    </location>
</feature>
<keyword evidence="2" id="KW-0472">Membrane</keyword>
<keyword evidence="2" id="KW-0812">Transmembrane</keyword>
<keyword evidence="2" id="KW-1133">Transmembrane helix</keyword>
<dbReference type="Proteomes" id="UP001142055">
    <property type="component" value="Chromosome 1"/>
</dbReference>
<reference evidence="3" key="1">
    <citation type="submission" date="2022-12" db="EMBL/GenBank/DDBJ databases">
        <title>Genome assemblies of Blomia tropicalis.</title>
        <authorList>
            <person name="Cui Y."/>
        </authorList>
    </citation>
    <scope>NUCLEOTIDE SEQUENCE</scope>
    <source>
        <tissue evidence="3">Adult mites</tissue>
    </source>
</reference>
<accession>A0A9Q0MGE7</accession>
<gene>
    <name evidence="3" type="ORF">RDWZM_003732</name>
</gene>
<dbReference type="AlphaFoldDB" id="A0A9Q0MGE7"/>
<protein>
    <submittedName>
        <fullName evidence="3">Uncharacterized protein</fullName>
    </submittedName>
</protein>
<feature type="compositionally biased region" description="Low complexity" evidence="1">
    <location>
        <begin position="235"/>
        <end position="260"/>
    </location>
</feature>